<dbReference type="AlphaFoldDB" id="A0A843B9E9"/>
<dbReference type="RefSeq" id="WP_198461633.1">
    <property type="nucleotide sequence ID" value="NZ_JABBCQ020000017.1"/>
</dbReference>
<gene>
    <name evidence="1" type="ORF">HF327_017595</name>
</gene>
<dbReference type="Pfam" id="PF02423">
    <property type="entry name" value="OCD_Mu_crystall"/>
    <property type="match status" value="1"/>
</dbReference>
<dbReference type="Proteomes" id="UP000530032">
    <property type="component" value="Unassembled WGS sequence"/>
</dbReference>
<dbReference type="NCBIfam" id="NF005603">
    <property type="entry name" value="PRK07340.1"/>
    <property type="match status" value="1"/>
</dbReference>
<dbReference type="EMBL" id="JABBCQ020000017">
    <property type="protein sequence ID" value="MBI1626305.1"/>
    <property type="molecule type" value="Genomic_DNA"/>
</dbReference>
<dbReference type="InterPro" id="IPR003462">
    <property type="entry name" value="ODC_Mu_crystall"/>
</dbReference>
<comment type="caution">
    <text evidence="1">The sequence shown here is derived from an EMBL/GenBank/DDBJ whole genome shotgun (WGS) entry which is preliminary data.</text>
</comment>
<sequence>MNTHSQPRSAFLDAKATAALLPWTALADEVETLLRQMQSSSNVSVPPRIVMPTAPGNCLFCMPATDGQVVMTKLISFTPGNAQAGRPTIQGDIVVFDAATGERQLILDGPTITARRTAAVSLLAARKLAAQPDGPLLIIGAGVQGSAHLQAFTQGLGTQEVWIHSRSHSSAQNLLTQAQAMGLRAQITDDLALAARHCPLIVTCTPAQAVVLHEAPRPDAFVCAVGAFTPQMVELAPELCWRFLQQGQIVVDTKDAEHEAGDLLQAGIDVTALPNLASVMQQNWARATGPVLFKSCGWGGWDLAATRLALRQHQSAQVA</sequence>
<accession>A0A843B9E9</accession>
<dbReference type="PANTHER" id="PTHR13812:SF19">
    <property type="entry name" value="KETIMINE REDUCTASE MU-CRYSTALLIN"/>
    <property type="match status" value="1"/>
</dbReference>
<dbReference type="InterPro" id="IPR036291">
    <property type="entry name" value="NAD(P)-bd_dom_sf"/>
</dbReference>
<dbReference type="GO" id="GO:0005737">
    <property type="term" value="C:cytoplasm"/>
    <property type="evidence" value="ECO:0007669"/>
    <property type="project" value="TreeGrafter"/>
</dbReference>
<protein>
    <submittedName>
        <fullName evidence="1">Delta(1)-pyrroline-2-carboxylate reductase family protein</fullName>
    </submittedName>
</protein>
<reference evidence="1" key="1">
    <citation type="submission" date="2020-12" db="EMBL/GenBank/DDBJ databases">
        <title>Comamonas sp. nov., isolated from stream water.</title>
        <authorList>
            <person name="Park K.-H."/>
        </authorList>
    </citation>
    <scope>NUCLEOTIDE SEQUENCE</scope>
    <source>
        <strain evidence="1">EJ-4</strain>
    </source>
</reference>
<name>A0A843B9E9_9BURK</name>
<proteinExistence type="predicted"/>
<evidence type="ECO:0000313" key="2">
    <source>
        <dbReference type="Proteomes" id="UP000530032"/>
    </source>
</evidence>
<keyword evidence="2" id="KW-1185">Reference proteome</keyword>
<organism evidence="1 2">
    <name type="scientific">Comamonas suwonensis</name>
    <dbReference type="NCBI Taxonomy" id="2606214"/>
    <lineage>
        <taxon>Bacteria</taxon>
        <taxon>Pseudomonadati</taxon>
        <taxon>Pseudomonadota</taxon>
        <taxon>Betaproteobacteria</taxon>
        <taxon>Burkholderiales</taxon>
        <taxon>Comamonadaceae</taxon>
        <taxon>Comamonas</taxon>
    </lineage>
</organism>
<dbReference type="Gene3D" id="3.40.50.720">
    <property type="entry name" value="NAD(P)-binding Rossmann-like Domain"/>
    <property type="match status" value="1"/>
</dbReference>
<dbReference type="SUPFAM" id="SSF51735">
    <property type="entry name" value="NAD(P)-binding Rossmann-fold domains"/>
    <property type="match status" value="1"/>
</dbReference>
<evidence type="ECO:0000313" key="1">
    <source>
        <dbReference type="EMBL" id="MBI1626305.1"/>
    </source>
</evidence>
<dbReference type="PANTHER" id="PTHR13812">
    <property type="entry name" value="KETIMINE REDUCTASE MU-CRYSTALLIN"/>
    <property type="match status" value="1"/>
</dbReference>
<dbReference type="PIRSF" id="PIRSF001439">
    <property type="entry name" value="CryM"/>
    <property type="match status" value="1"/>
</dbReference>
<dbReference type="Gene3D" id="3.30.1780.10">
    <property type="entry name" value="ornithine cyclodeaminase, domain 1"/>
    <property type="match status" value="1"/>
</dbReference>
<dbReference type="InterPro" id="IPR023401">
    <property type="entry name" value="ODC_N"/>
</dbReference>